<dbReference type="RefSeq" id="WP_344442537.1">
    <property type="nucleotide sequence ID" value="NZ_BAAALF010000054.1"/>
</dbReference>
<evidence type="ECO:0000313" key="3">
    <source>
        <dbReference type="Proteomes" id="UP001500037"/>
    </source>
</evidence>
<accession>A0ABP4GWU7</accession>
<keyword evidence="1" id="KW-0472">Membrane</keyword>
<sequence length="135" mass="14200">MSKKAAVVTTVAVVAVAVIGGLLIAGYNWVSDRFSPPKGHGYISEDQYLAVKTGDSQQDLATRLGTPLQTADIPHVRDVPASSDSCVYYQDDVSTIDGTIYRICFKAGQVTFKDGYGPLFDQPPLGPSASASAGS</sequence>
<proteinExistence type="predicted"/>
<gene>
    <name evidence="2" type="ORF">GCM10009665_34540</name>
</gene>
<evidence type="ECO:0000256" key="1">
    <source>
        <dbReference type="SAM" id="Phobius"/>
    </source>
</evidence>
<keyword evidence="1" id="KW-0812">Transmembrane</keyword>
<reference evidence="3" key="1">
    <citation type="journal article" date="2019" name="Int. J. Syst. Evol. Microbiol.">
        <title>The Global Catalogue of Microorganisms (GCM) 10K type strain sequencing project: providing services to taxonomists for standard genome sequencing and annotation.</title>
        <authorList>
            <consortium name="The Broad Institute Genomics Platform"/>
            <consortium name="The Broad Institute Genome Sequencing Center for Infectious Disease"/>
            <person name="Wu L."/>
            <person name="Ma J."/>
        </authorList>
    </citation>
    <scope>NUCLEOTIDE SEQUENCE [LARGE SCALE GENOMIC DNA]</scope>
    <source>
        <strain evidence="3">JCM 13004</strain>
    </source>
</reference>
<feature type="transmembrane region" description="Helical" evidence="1">
    <location>
        <begin position="6"/>
        <end position="30"/>
    </location>
</feature>
<comment type="caution">
    <text evidence="2">The sequence shown here is derived from an EMBL/GenBank/DDBJ whole genome shotgun (WGS) entry which is preliminary data.</text>
</comment>
<dbReference type="EMBL" id="BAAALF010000054">
    <property type="protein sequence ID" value="GAA1240786.1"/>
    <property type="molecule type" value="Genomic_DNA"/>
</dbReference>
<protein>
    <submittedName>
        <fullName evidence="2">Uncharacterized protein</fullName>
    </submittedName>
</protein>
<name>A0ABP4GWU7_9ACTN</name>
<organism evidence="2 3">
    <name type="scientific">Kitasatospora nipponensis</name>
    <dbReference type="NCBI Taxonomy" id="258049"/>
    <lineage>
        <taxon>Bacteria</taxon>
        <taxon>Bacillati</taxon>
        <taxon>Actinomycetota</taxon>
        <taxon>Actinomycetes</taxon>
        <taxon>Kitasatosporales</taxon>
        <taxon>Streptomycetaceae</taxon>
        <taxon>Kitasatospora</taxon>
    </lineage>
</organism>
<dbReference type="Proteomes" id="UP001500037">
    <property type="component" value="Unassembled WGS sequence"/>
</dbReference>
<keyword evidence="3" id="KW-1185">Reference proteome</keyword>
<keyword evidence="1" id="KW-1133">Transmembrane helix</keyword>
<evidence type="ECO:0000313" key="2">
    <source>
        <dbReference type="EMBL" id="GAA1240786.1"/>
    </source>
</evidence>